<reference evidence="2" key="1">
    <citation type="journal article" date="2012" name="Proc. Natl. Acad. Sci. U.S.A.">
        <title>Antigenic diversity is generated by distinct evolutionary mechanisms in African trypanosome species.</title>
        <authorList>
            <person name="Jackson A.P."/>
            <person name="Berry A."/>
            <person name="Aslett M."/>
            <person name="Allison H.C."/>
            <person name="Burton P."/>
            <person name="Vavrova-Anderson J."/>
            <person name="Brown R."/>
            <person name="Browne H."/>
            <person name="Corton N."/>
            <person name="Hauser H."/>
            <person name="Gamble J."/>
            <person name="Gilderthorp R."/>
            <person name="Marcello L."/>
            <person name="McQuillan J."/>
            <person name="Otto T.D."/>
            <person name="Quail M.A."/>
            <person name="Sanders M.J."/>
            <person name="van Tonder A."/>
            <person name="Ginger M.L."/>
            <person name="Field M.C."/>
            <person name="Barry J.D."/>
            <person name="Hertz-Fowler C."/>
            <person name="Berriman M."/>
        </authorList>
    </citation>
    <scope>NUCLEOTIDE SEQUENCE</scope>
    <source>
        <strain evidence="2">Y486</strain>
    </source>
</reference>
<accession>G0TSN2</accession>
<keyword evidence="1" id="KW-0812">Transmembrane</keyword>
<gene>
    <name evidence="2" type="ORF">TVY486_0301480</name>
</gene>
<organism evidence="2">
    <name type="scientific">Trypanosoma vivax (strain Y486)</name>
    <dbReference type="NCBI Taxonomy" id="1055687"/>
    <lineage>
        <taxon>Eukaryota</taxon>
        <taxon>Discoba</taxon>
        <taxon>Euglenozoa</taxon>
        <taxon>Kinetoplastea</taxon>
        <taxon>Metakinetoplastina</taxon>
        <taxon>Trypanosomatida</taxon>
        <taxon>Trypanosomatidae</taxon>
        <taxon>Trypanosoma</taxon>
        <taxon>Duttonella</taxon>
    </lineage>
</organism>
<keyword evidence="1" id="KW-1133">Transmembrane helix</keyword>
<evidence type="ECO:0000313" key="2">
    <source>
        <dbReference type="EMBL" id="CCC46959.1"/>
    </source>
</evidence>
<evidence type="ECO:0000256" key="1">
    <source>
        <dbReference type="SAM" id="Phobius"/>
    </source>
</evidence>
<sequence>MYPTDSSSLVGVLVAMFVPWLFVLLYYLYYRKKRVAELPAEAVYPLQHFLNVVTEGASAGFDRRLMSLFHPQLLGKTVDRGVVRAMVRGVCERLGQVVSVPCDTVAVKEVGNEAHIIALVNFEHAKGVRCRMSWEWRLRRKSAMQFHVTAFRIEPPPQMKFDVLEYLNTEDFTYFAETFVERLFQRPPRLAVDMMISSLREKYSGDLDKLQKSVESVCGAPLSGMADPNVTLLSATVLRTSDADPAASNGTVQGLEMRFHVDGVGNREMHVLVVVVIADLRCYVGKYEVRSLPDTRTQVLVDTDTGERLFVG</sequence>
<dbReference type="EMBL" id="HE573019">
    <property type="protein sequence ID" value="CCC46959.1"/>
    <property type="molecule type" value="Genomic_DNA"/>
</dbReference>
<feature type="transmembrane region" description="Helical" evidence="1">
    <location>
        <begin position="6"/>
        <end position="29"/>
    </location>
</feature>
<keyword evidence="1" id="KW-0472">Membrane</keyword>
<dbReference type="VEuPathDB" id="TriTrypDB:TvY486_0301480"/>
<proteinExistence type="predicted"/>
<name>G0TSN2_TRYVY</name>
<dbReference type="AlphaFoldDB" id="G0TSN2"/>
<protein>
    <submittedName>
        <fullName evidence="2">Uncharacterized protein</fullName>
    </submittedName>
</protein>